<reference evidence="2" key="2">
    <citation type="submission" date="2022-01" db="EMBL/GenBank/DDBJ databases">
        <authorList>
            <person name="Yamashiro T."/>
            <person name="Shiraishi A."/>
            <person name="Satake H."/>
            <person name="Nakayama K."/>
        </authorList>
    </citation>
    <scope>NUCLEOTIDE SEQUENCE</scope>
</reference>
<dbReference type="Pfam" id="PF13966">
    <property type="entry name" value="zf-RVT"/>
    <property type="match status" value="1"/>
</dbReference>
<reference evidence="2" key="1">
    <citation type="journal article" date="2022" name="Int. J. Mol. Sci.">
        <title>Draft Genome of Tanacetum Coccineum: Genomic Comparison of Closely Related Tanacetum-Family Plants.</title>
        <authorList>
            <person name="Yamashiro T."/>
            <person name="Shiraishi A."/>
            <person name="Nakayama K."/>
            <person name="Satake H."/>
        </authorList>
    </citation>
    <scope>NUCLEOTIDE SEQUENCE</scope>
</reference>
<keyword evidence="2" id="KW-0548">Nucleotidyltransferase</keyword>
<accession>A0ABQ5HNF1</accession>
<dbReference type="EMBL" id="BQNB010019815">
    <property type="protein sequence ID" value="GJT89353.1"/>
    <property type="molecule type" value="Genomic_DNA"/>
</dbReference>
<gene>
    <name evidence="2" type="ORF">Tco_1071070</name>
</gene>
<dbReference type="PANTHER" id="PTHR33116">
    <property type="entry name" value="REVERSE TRANSCRIPTASE ZINC-BINDING DOMAIN-CONTAINING PROTEIN-RELATED-RELATED"/>
    <property type="match status" value="1"/>
</dbReference>
<dbReference type="Proteomes" id="UP001151760">
    <property type="component" value="Unassembled WGS sequence"/>
</dbReference>
<organism evidence="2 3">
    <name type="scientific">Tanacetum coccineum</name>
    <dbReference type="NCBI Taxonomy" id="301880"/>
    <lineage>
        <taxon>Eukaryota</taxon>
        <taxon>Viridiplantae</taxon>
        <taxon>Streptophyta</taxon>
        <taxon>Embryophyta</taxon>
        <taxon>Tracheophyta</taxon>
        <taxon>Spermatophyta</taxon>
        <taxon>Magnoliopsida</taxon>
        <taxon>eudicotyledons</taxon>
        <taxon>Gunneridae</taxon>
        <taxon>Pentapetalae</taxon>
        <taxon>asterids</taxon>
        <taxon>campanulids</taxon>
        <taxon>Asterales</taxon>
        <taxon>Asteraceae</taxon>
        <taxon>Asteroideae</taxon>
        <taxon>Anthemideae</taxon>
        <taxon>Anthemidinae</taxon>
        <taxon>Tanacetum</taxon>
    </lineage>
</organism>
<comment type="caution">
    <text evidence="2">The sequence shown here is derived from an EMBL/GenBank/DDBJ whole genome shotgun (WGS) entry which is preliminary data.</text>
</comment>
<keyword evidence="3" id="KW-1185">Reference proteome</keyword>
<keyword evidence="2" id="KW-0808">Transferase</keyword>
<evidence type="ECO:0000313" key="2">
    <source>
        <dbReference type="EMBL" id="GJT89353.1"/>
    </source>
</evidence>
<evidence type="ECO:0000313" key="3">
    <source>
        <dbReference type="Proteomes" id="UP001151760"/>
    </source>
</evidence>
<dbReference type="GO" id="GO:0003964">
    <property type="term" value="F:RNA-directed DNA polymerase activity"/>
    <property type="evidence" value="ECO:0007669"/>
    <property type="project" value="UniProtKB-KW"/>
</dbReference>
<name>A0ABQ5HNF1_9ASTR</name>
<dbReference type="PANTHER" id="PTHR33116:SF79">
    <property type="entry name" value="REVERSE TRANSCRIPTASE DOMAIN, ZINC FINGER, CCHC-TYPE-RELATED"/>
    <property type="match status" value="1"/>
</dbReference>
<evidence type="ECO:0000259" key="1">
    <source>
        <dbReference type="Pfam" id="PF13966"/>
    </source>
</evidence>
<keyword evidence="2" id="KW-0695">RNA-directed DNA polymerase</keyword>
<sequence length="375" mass="42353">MLKDGLAANLFWGIKIGSPSLHLSHLFYADDVIIFAEWHQSDMDNIIRILDVFSLILGLKSISTSPIFMVWGSLRRKLSIWLKVRVVPLAPFFSYLGLPIGSNMGRISNWTILIDHFKARLSSWKTNLLSLGGRLTLIKAVLGSLGGLGVASLKAFNASLLLKWRWRLLKNPNALWVNVVKSIHGDEAGIDRKGCQTNGLWARIVVTWLGDVPLCSRFNRLFRLERDCTLRDHFANGDWSWDWYRPINGGRTLADLNSLLMDLSSVILSNDVDVVSSSLSSDGIYSVSDVRIHIDDCMLLNSLPCTRWFKAIPRKVNIFMWRLFLDRLPHRLNLSSRGLDIDSIMCPLCNKHVESNSHGFFTCDTACGVWSLVRG</sequence>
<dbReference type="InterPro" id="IPR026960">
    <property type="entry name" value="RVT-Znf"/>
</dbReference>
<feature type="domain" description="Reverse transcriptase zinc-binding" evidence="1">
    <location>
        <begin position="306"/>
        <end position="370"/>
    </location>
</feature>
<protein>
    <submittedName>
        <fullName evidence="2">RNA-directed DNA polymerase, eukaryota, reverse transcriptase zinc-binding domain protein</fullName>
    </submittedName>
</protein>
<proteinExistence type="predicted"/>